<evidence type="ECO:0000256" key="1">
    <source>
        <dbReference type="ARBA" id="ARBA00022857"/>
    </source>
</evidence>
<dbReference type="Gene3D" id="3.40.50.720">
    <property type="entry name" value="NAD(P)-binding Rossmann-like Domain"/>
    <property type="match status" value="1"/>
</dbReference>
<dbReference type="EMBL" id="JAVRRT010000007">
    <property type="protein sequence ID" value="KAK5170286.1"/>
    <property type="molecule type" value="Genomic_DNA"/>
</dbReference>
<evidence type="ECO:0000313" key="4">
    <source>
        <dbReference type="EMBL" id="KAK5170286.1"/>
    </source>
</evidence>
<comment type="caution">
    <text evidence="4">The sequence shown here is derived from an EMBL/GenBank/DDBJ whole genome shotgun (WGS) entry which is preliminary data.</text>
</comment>
<evidence type="ECO:0000313" key="5">
    <source>
        <dbReference type="Proteomes" id="UP001337655"/>
    </source>
</evidence>
<accession>A0AAV9PAF2</accession>
<dbReference type="PANTHER" id="PTHR47706">
    <property type="entry name" value="NMRA-LIKE FAMILY PROTEIN"/>
    <property type="match status" value="1"/>
</dbReference>
<name>A0AAV9PAF2_9PEZI</name>
<dbReference type="SUPFAM" id="SSF51735">
    <property type="entry name" value="NAD(P)-binding Rossmann-fold domains"/>
    <property type="match status" value="1"/>
</dbReference>
<dbReference type="AlphaFoldDB" id="A0AAV9PAF2"/>
<keyword evidence="2" id="KW-0560">Oxidoreductase</keyword>
<feature type="domain" description="NmrA-like" evidence="3">
    <location>
        <begin position="32"/>
        <end position="165"/>
    </location>
</feature>
<evidence type="ECO:0000259" key="3">
    <source>
        <dbReference type="Pfam" id="PF05368"/>
    </source>
</evidence>
<dbReference type="InterPro" id="IPR036291">
    <property type="entry name" value="NAD(P)-bd_dom_sf"/>
</dbReference>
<dbReference type="PANTHER" id="PTHR47706:SF7">
    <property type="entry name" value="CIPA-LIKE, PUTATIVE (AFU_ORTHOLOGUE AFUA_1G01630)-RELATED"/>
    <property type="match status" value="1"/>
</dbReference>
<keyword evidence="1" id="KW-0521">NADP</keyword>
<dbReference type="GeneID" id="89926217"/>
<dbReference type="Pfam" id="PF05368">
    <property type="entry name" value="NmrA"/>
    <property type="match status" value="1"/>
</dbReference>
<keyword evidence="5" id="KW-1185">Reference proteome</keyword>
<proteinExistence type="predicted"/>
<dbReference type="InterPro" id="IPR008030">
    <property type="entry name" value="NmrA-like"/>
</dbReference>
<sequence>MASQRLRDLHLKQEMSQKYAADQPAGFNNQVTKVAIVGATGSVGEYITKHLLATGKHKVTAITREDSKSTMPSGVNVAKINYDQPESIAKALQGQQSLIITMKTGQIEPTKKLVAAAAKANVPWVVPNEYSPDLVADPKMGNETGLLPAIVPIREAIRDHCVSSYVGLFCGYWYEYSLANAPQCYGFDFKNKIATFLDDGLTKINTSTWEQCGRAMASLFSLPQYPQDANDKSVTISRWANDAVRVESFFVNQRDMLDSILRVTGEKESDWTIKYQPAQERWQEACEMMKEGGSKAGQGYIQKMYSRVFYKDGSGDFTDKLDNERLGLPKESLDEATKRALEMVEGGYNYFARG</sequence>
<organism evidence="4 5">
    <name type="scientific">Saxophila tyrrhenica</name>
    <dbReference type="NCBI Taxonomy" id="1690608"/>
    <lineage>
        <taxon>Eukaryota</taxon>
        <taxon>Fungi</taxon>
        <taxon>Dikarya</taxon>
        <taxon>Ascomycota</taxon>
        <taxon>Pezizomycotina</taxon>
        <taxon>Dothideomycetes</taxon>
        <taxon>Dothideomycetidae</taxon>
        <taxon>Mycosphaerellales</taxon>
        <taxon>Extremaceae</taxon>
        <taxon>Saxophila</taxon>
    </lineage>
</organism>
<dbReference type="RefSeq" id="XP_064659484.1">
    <property type="nucleotide sequence ID" value="XM_064802123.1"/>
</dbReference>
<dbReference type="InterPro" id="IPR051609">
    <property type="entry name" value="NmrA/Isoflavone_reductase-like"/>
</dbReference>
<protein>
    <recommendedName>
        <fullName evidence="3">NmrA-like domain-containing protein</fullName>
    </recommendedName>
</protein>
<dbReference type="Proteomes" id="UP001337655">
    <property type="component" value="Unassembled WGS sequence"/>
</dbReference>
<gene>
    <name evidence="4" type="ORF">LTR77_004873</name>
</gene>
<reference evidence="4 5" key="1">
    <citation type="submission" date="2023-08" db="EMBL/GenBank/DDBJ databases">
        <title>Black Yeasts Isolated from many extreme environments.</title>
        <authorList>
            <person name="Coleine C."/>
            <person name="Stajich J.E."/>
            <person name="Selbmann L."/>
        </authorList>
    </citation>
    <scope>NUCLEOTIDE SEQUENCE [LARGE SCALE GENOMIC DNA]</scope>
    <source>
        <strain evidence="4 5">CCFEE 5935</strain>
    </source>
</reference>
<dbReference type="GO" id="GO:0016491">
    <property type="term" value="F:oxidoreductase activity"/>
    <property type="evidence" value="ECO:0007669"/>
    <property type="project" value="UniProtKB-KW"/>
</dbReference>
<evidence type="ECO:0000256" key="2">
    <source>
        <dbReference type="ARBA" id="ARBA00023002"/>
    </source>
</evidence>